<comment type="caution">
    <text evidence="6">The sequence shown here is derived from an EMBL/GenBank/DDBJ whole genome shotgun (WGS) entry which is preliminary data.</text>
</comment>
<dbReference type="AlphaFoldDB" id="A0A162S6B2"/>
<dbReference type="UniPathway" id="UPA00262">
    <property type="reaction ID" value="UER00222"/>
</dbReference>
<dbReference type="InterPro" id="IPR028161">
    <property type="entry name" value="Met8-like"/>
</dbReference>
<keyword evidence="3" id="KW-0560">Oxidoreductase</keyword>
<evidence type="ECO:0000256" key="5">
    <source>
        <dbReference type="ARBA" id="ARBA00023244"/>
    </source>
</evidence>
<evidence type="ECO:0000256" key="1">
    <source>
        <dbReference type="ARBA" id="ARBA00005010"/>
    </source>
</evidence>
<evidence type="ECO:0000313" key="6">
    <source>
        <dbReference type="EMBL" id="KZL90833.1"/>
    </source>
</evidence>
<keyword evidence="7" id="KW-1185">Reference proteome</keyword>
<dbReference type="RefSeq" id="WP_073393183.1">
    <property type="nucleotide sequence ID" value="NZ_FQXL01000013.1"/>
</dbReference>
<dbReference type="GO" id="GO:0043115">
    <property type="term" value="F:precorrin-2 dehydrogenase activity"/>
    <property type="evidence" value="ECO:0007669"/>
    <property type="project" value="UniProtKB-EC"/>
</dbReference>
<dbReference type="Proteomes" id="UP000076603">
    <property type="component" value="Unassembled WGS sequence"/>
</dbReference>
<sequence>MYEDNTKDILCSGIEYTMLSLISEKINVLIVGGGKAALTKTRTFAKRGCKLSIVSKEFLEEFEGLENCNNINFIVDEYNKKYIQDKHLIIIATNSEKVNEQIRIDCQQLYKLFIDCSDPKEGTCITPCQRNTENIFFGLHTKSVSPKTSVYLSNKIKNELKKYDEFISFSSSVRNRIKEWHKKQEIMNFICSDDFYFFYEKEREKVILKMFYEELKD</sequence>
<keyword evidence="4" id="KW-0520">NAD</keyword>
<dbReference type="GO" id="GO:0019354">
    <property type="term" value="P:siroheme biosynthetic process"/>
    <property type="evidence" value="ECO:0007669"/>
    <property type="project" value="UniProtKB-UniPathway"/>
</dbReference>
<dbReference type="EMBL" id="LWAE01000004">
    <property type="protein sequence ID" value="KZL90833.1"/>
    <property type="molecule type" value="Genomic_DNA"/>
</dbReference>
<evidence type="ECO:0000256" key="3">
    <source>
        <dbReference type="ARBA" id="ARBA00023002"/>
    </source>
</evidence>
<dbReference type="InterPro" id="IPR036291">
    <property type="entry name" value="NAD(P)-bd_dom_sf"/>
</dbReference>
<name>A0A162S6B2_9CLOT</name>
<dbReference type="Pfam" id="PF13241">
    <property type="entry name" value="NAD_binding_7"/>
    <property type="match status" value="1"/>
</dbReference>
<gene>
    <name evidence="6" type="primary">cysG</name>
    <name evidence="6" type="ORF">CLMAG_37440</name>
</gene>
<dbReference type="EC" id="1.3.1.76" evidence="2"/>
<dbReference type="PATRIC" id="fig|1121326.3.peg.3788"/>
<protein>
    <recommendedName>
        <fullName evidence="2">precorrin-2 dehydrogenase</fullName>
        <ecNumber evidence="2">1.3.1.76</ecNumber>
    </recommendedName>
</protein>
<evidence type="ECO:0000256" key="4">
    <source>
        <dbReference type="ARBA" id="ARBA00023027"/>
    </source>
</evidence>
<dbReference type="PANTHER" id="PTHR35330">
    <property type="entry name" value="SIROHEME BIOSYNTHESIS PROTEIN MET8"/>
    <property type="match status" value="1"/>
</dbReference>
<dbReference type="NCBIfam" id="NF004045">
    <property type="entry name" value="PRK05562.1"/>
    <property type="match status" value="1"/>
</dbReference>
<dbReference type="GO" id="GO:0004325">
    <property type="term" value="F:ferrochelatase activity"/>
    <property type="evidence" value="ECO:0007669"/>
    <property type="project" value="InterPro"/>
</dbReference>
<dbReference type="Gene3D" id="3.40.50.720">
    <property type="entry name" value="NAD(P)-binding Rossmann-like Domain"/>
    <property type="match status" value="1"/>
</dbReference>
<dbReference type="PANTHER" id="PTHR35330:SF1">
    <property type="entry name" value="SIROHEME BIOSYNTHESIS PROTEIN MET8"/>
    <property type="match status" value="1"/>
</dbReference>
<evidence type="ECO:0000256" key="2">
    <source>
        <dbReference type="ARBA" id="ARBA00012400"/>
    </source>
</evidence>
<dbReference type="STRING" id="1121326.CLMAG_37440"/>
<evidence type="ECO:0000313" key="7">
    <source>
        <dbReference type="Proteomes" id="UP000076603"/>
    </source>
</evidence>
<proteinExistence type="predicted"/>
<accession>A0A162S6B2</accession>
<dbReference type="SUPFAM" id="SSF51735">
    <property type="entry name" value="NAD(P)-binding Rossmann-fold domains"/>
    <property type="match status" value="1"/>
</dbReference>
<reference evidence="6 7" key="1">
    <citation type="submission" date="2016-04" db="EMBL/GenBank/DDBJ databases">
        <title>Genome sequence of Clostridium magnum DSM 2767.</title>
        <authorList>
            <person name="Poehlein A."/>
            <person name="Uhlig R."/>
            <person name="Fischer R."/>
            <person name="Bahl H."/>
            <person name="Daniel R."/>
        </authorList>
    </citation>
    <scope>NUCLEOTIDE SEQUENCE [LARGE SCALE GENOMIC DNA]</scope>
    <source>
        <strain evidence="6 7">DSM 2767</strain>
    </source>
</reference>
<comment type="pathway">
    <text evidence="1">Porphyrin-containing compound metabolism; siroheme biosynthesis; sirohydrochlorin from precorrin-2: step 1/1.</text>
</comment>
<keyword evidence="5" id="KW-0627">Porphyrin biosynthesis</keyword>
<organism evidence="6 7">
    <name type="scientific">Clostridium magnum DSM 2767</name>
    <dbReference type="NCBI Taxonomy" id="1121326"/>
    <lineage>
        <taxon>Bacteria</taxon>
        <taxon>Bacillati</taxon>
        <taxon>Bacillota</taxon>
        <taxon>Clostridia</taxon>
        <taxon>Eubacteriales</taxon>
        <taxon>Clostridiaceae</taxon>
        <taxon>Clostridium</taxon>
    </lineage>
</organism>